<evidence type="ECO:0000259" key="1">
    <source>
        <dbReference type="Pfam" id="PF00561"/>
    </source>
</evidence>
<dbReference type="EMBL" id="JBEYRS010000003">
    <property type="protein sequence ID" value="MEW2362411.1"/>
    <property type="molecule type" value="Genomic_DNA"/>
</dbReference>
<gene>
    <name evidence="2" type="ORF">AB0887_10670</name>
</gene>
<keyword evidence="2" id="KW-0378">Hydrolase</keyword>
<dbReference type="Proteomes" id="UP001553843">
    <property type="component" value="Unassembled WGS sequence"/>
</dbReference>
<evidence type="ECO:0000313" key="3">
    <source>
        <dbReference type="Proteomes" id="UP001553843"/>
    </source>
</evidence>
<feature type="domain" description="AB hydrolase-1" evidence="1">
    <location>
        <begin position="21"/>
        <end position="238"/>
    </location>
</feature>
<dbReference type="InterPro" id="IPR000073">
    <property type="entry name" value="AB_hydrolase_1"/>
</dbReference>
<dbReference type="InterPro" id="IPR050228">
    <property type="entry name" value="Carboxylesterase_BioH"/>
</dbReference>
<comment type="caution">
    <text evidence="2">The sequence shown here is derived from an EMBL/GenBank/DDBJ whole genome shotgun (WGS) entry which is preliminary data.</text>
</comment>
<proteinExistence type="predicted"/>
<sequence length="254" mass="27768">MTCVTVNGTRLHYEDHGTGRPLVFLHGWGTSGRVWDAQATDLMADHRVITVDWRGCGRSDRPATGYTIAEITHDILEFLDALALDEPVLIGSSIAGAFTIEAALAAPDKIGAIVPVDAGVHHFSGMQNAMDKLLADLRADRAGTLADLVPQWYRPGVGAPMIDWTIRQLLDSTFLIDQLLVDQATYDPRGRLGRVRVPTTFLHGELDTEVPLGIPRECASLIPDARLTVIEGAGHMSQQDQAERFNQALREALR</sequence>
<name>A0ABV3LSH4_9ACTN</name>
<dbReference type="PRINTS" id="PR00111">
    <property type="entry name" value="ABHYDROLASE"/>
</dbReference>
<dbReference type="RefSeq" id="WP_359770726.1">
    <property type="nucleotide sequence ID" value="NZ_JBEYRR010000001.1"/>
</dbReference>
<dbReference type="Gene3D" id="3.40.50.1820">
    <property type="entry name" value="alpha/beta hydrolase"/>
    <property type="match status" value="1"/>
</dbReference>
<dbReference type="Pfam" id="PF00561">
    <property type="entry name" value="Abhydrolase_1"/>
    <property type="match status" value="1"/>
</dbReference>
<dbReference type="PANTHER" id="PTHR43194:SF2">
    <property type="entry name" value="PEROXISOMAL MEMBRANE PROTEIN LPX1"/>
    <property type="match status" value="1"/>
</dbReference>
<reference evidence="2 3" key="1">
    <citation type="submission" date="2024-06" db="EMBL/GenBank/DDBJ databases">
        <title>The Natural Products Discovery Center: Release of the First 8490 Sequenced Strains for Exploring Actinobacteria Biosynthetic Diversity.</title>
        <authorList>
            <person name="Kalkreuter E."/>
            <person name="Kautsar S.A."/>
            <person name="Yang D."/>
            <person name="Bader C.D."/>
            <person name="Teijaro C.N."/>
            <person name="Fluegel L."/>
            <person name="Davis C.M."/>
            <person name="Simpson J.R."/>
            <person name="Lauterbach L."/>
            <person name="Steele A.D."/>
            <person name="Gui C."/>
            <person name="Meng S."/>
            <person name="Li G."/>
            <person name="Viehrig K."/>
            <person name="Ye F."/>
            <person name="Su P."/>
            <person name="Kiefer A.F."/>
            <person name="Nichols A."/>
            <person name="Cepeda A.J."/>
            <person name="Yan W."/>
            <person name="Fan B."/>
            <person name="Jiang Y."/>
            <person name="Adhikari A."/>
            <person name="Zheng C.-J."/>
            <person name="Schuster L."/>
            <person name="Cowan T.M."/>
            <person name="Smanski M.J."/>
            <person name="Chevrette M.G."/>
            <person name="De Carvalho L.P.S."/>
            <person name="Shen B."/>
        </authorList>
    </citation>
    <scope>NUCLEOTIDE SEQUENCE [LARGE SCALE GENOMIC DNA]</scope>
    <source>
        <strain evidence="2 3">NPDC047833</strain>
    </source>
</reference>
<accession>A0ABV3LSH4</accession>
<organism evidence="2 3">
    <name type="scientific">Streptomyces huasconensis</name>
    <dbReference type="NCBI Taxonomy" id="1854574"/>
    <lineage>
        <taxon>Bacteria</taxon>
        <taxon>Bacillati</taxon>
        <taxon>Actinomycetota</taxon>
        <taxon>Actinomycetes</taxon>
        <taxon>Kitasatosporales</taxon>
        <taxon>Streptomycetaceae</taxon>
        <taxon>Streptomyces</taxon>
    </lineage>
</organism>
<dbReference type="PANTHER" id="PTHR43194">
    <property type="entry name" value="HYDROLASE ALPHA/BETA FOLD FAMILY"/>
    <property type="match status" value="1"/>
</dbReference>
<protein>
    <submittedName>
        <fullName evidence="2">Alpha/beta hydrolase</fullName>
    </submittedName>
</protein>
<evidence type="ECO:0000313" key="2">
    <source>
        <dbReference type="EMBL" id="MEW2362411.1"/>
    </source>
</evidence>
<keyword evidence="3" id="KW-1185">Reference proteome</keyword>
<dbReference type="SUPFAM" id="SSF53474">
    <property type="entry name" value="alpha/beta-Hydrolases"/>
    <property type="match status" value="1"/>
</dbReference>
<dbReference type="GO" id="GO:0016787">
    <property type="term" value="F:hydrolase activity"/>
    <property type="evidence" value="ECO:0007669"/>
    <property type="project" value="UniProtKB-KW"/>
</dbReference>
<dbReference type="InterPro" id="IPR029058">
    <property type="entry name" value="AB_hydrolase_fold"/>
</dbReference>